<dbReference type="InterPro" id="IPR059117">
    <property type="entry name" value="APS_kinase_dom"/>
</dbReference>
<proteinExistence type="inferred from homology"/>
<evidence type="ECO:0000259" key="8">
    <source>
        <dbReference type="Pfam" id="PF01583"/>
    </source>
</evidence>
<dbReference type="EC" id="2.7.1.25" evidence="2 6"/>
<feature type="binding site" evidence="6">
    <location>
        <begin position="19"/>
        <end position="26"/>
    </location>
    <ligand>
        <name>ATP</name>
        <dbReference type="ChEBI" id="CHEBI:30616"/>
    </ligand>
</feature>
<sequence>MSIHPTTHSPAPRTLWFTGLSGAGKSTLARTLERELQAAGHAAYVLDGDELRTGLCRDLGFSPADRAENIRRVAEVARIMNHAGLTVLVALVSPFERDRQNARSIIGEAAFREIHVSTPLGVCEARDPKSLYRKARAGQIPEFTGVSSPYEPPSSPELVLDTTSVSLDDAMKQLRELLA</sequence>
<dbReference type="HAMAP" id="MF_00065">
    <property type="entry name" value="Adenylyl_sulf_kinase"/>
    <property type="match status" value="1"/>
</dbReference>
<dbReference type="GO" id="GO:0004020">
    <property type="term" value="F:adenylylsulfate kinase activity"/>
    <property type="evidence" value="ECO:0007669"/>
    <property type="project" value="UniProtKB-UniRule"/>
</dbReference>
<evidence type="ECO:0000313" key="10">
    <source>
        <dbReference type="Proteomes" id="UP000561045"/>
    </source>
</evidence>
<protein>
    <recommendedName>
        <fullName evidence="2 6">Adenylyl-sulfate kinase</fullName>
        <ecNumber evidence="2 6">2.7.1.25</ecNumber>
    </recommendedName>
    <alternativeName>
        <fullName evidence="6">APS kinase</fullName>
    </alternativeName>
    <alternativeName>
        <fullName evidence="6">ATP adenosine-5'-phosphosulfate 3'-phosphotransferase</fullName>
    </alternativeName>
    <alternativeName>
        <fullName evidence="6">Adenosine-5'-phosphosulfate kinase</fullName>
    </alternativeName>
</protein>
<keyword evidence="10" id="KW-1185">Reference proteome</keyword>
<comment type="caution">
    <text evidence="9">The sequence shown here is derived from an EMBL/GenBank/DDBJ whole genome shotgun (WGS) entry which is preliminary data.</text>
</comment>
<comment type="function">
    <text evidence="6 7">Catalyzes the synthesis of activated sulfate.</text>
</comment>
<dbReference type="AlphaFoldDB" id="A0A840BN44"/>
<feature type="active site" description="Phosphoserine intermediate" evidence="6">
    <location>
        <position position="93"/>
    </location>
</feature>
<dbReference type="GO" id="GO:0005524">
    <property type="term" value="F:ATP binding"/>
    <property type="evidence" value="ECO:0007669"/>
    <property type="project" value="UniProtKB-UniRule"/>
</dbReference>
<evidence type="ECO:0000256" key="4">
    <source>
        <dbReference type="ARBA" id="ARBA00022741"/>
    </source>
</evidence>
<keyword evidence="4 6" id="KW-0547">Nucleotide-binding</keyword>
<dbReference type="SUPFAM" id="SSF52540">
    <property type="entry name" value="P-loop containing nucleoside triphosphate hydrolases"/>
    <property type="match status" value="1"/>
</dbReference>
<dbReference type="NCBIfam" id="TIGR00455">
    <property type="entry name" value="apsK"/>
    <property type="match status" value="1"/>
</dbReference>
<dbReference type="GO" id="GO:0004781">
    <property type="term" value="F:sulfate adenylyltransferase (ATP) activity"/>
    <property type="evidence" value="ECO:0007669"/>
    <property type="project" value="TreeGrafter"/>
</dbReference>
<dbReference type="GO" id="GO:0070814">
    <property type="term" value="P:hydrogen sulfide biosynthetic process"/>
    <property type="evidence" value="ECO:0007669"/>
    <property type="project" value="UniProtKB-UniRule"/>
</dbReference>
<dbReference type="InterPro" id="IPR050512">
    <property type="entry name" value="Sulf_AdTrans/APS_kinase"/>
</dbReference>
<dbReference type="EMBL" id="JACIET010000001">
    <property type="protein sequence ID" value="MBB4011897.1"/>
    <property type="molecule type" value="Genomic_DNA"/>
</dbReference>
<gene>
    <name evidence="6" type="primary">cysC</name>
    <name evidence="9" type="ORF">GGR36_001205</name>
</gene>
<organism evidence="9 10">
    <name type="scientific">Niveibacterium umoris</name>
    <dbReference type="NCBI Taxonomy" id="1193620"/>
    <lineage>
        <taxon>Bacteria</taxon>
        <taxon>Pseudomonadati</taxon>
        <taxon>Pseudomonadota</taxon>
        <taxon>Betaproteobacteria</taxon>
        <taxon>Rhodocyclales</taxon>
        <taxon>Rhodocyclaceae</taxon>
        <taxon>Niveibacterium</taxon>
    </lineage>
</organism>
<dbReference type="CDD" id="cd02027">
    <property type="entry name" value="APSK"/>
    <property type="match status" value="1"/>
</dbReference>
<evidence type="ECO:0000256" key="5">
    <source>
        <dbReference type="ARBA" id="ARBA00022840"/>
    </source>
</evidence>
<dbReference type="GO" id="GO:0010134">
    <property type="term" value="P:sulfate assimilation via adenylyl sulfate reduction"/>
    <property type="evidence" value="ECO:0007669"/>
    <property type="project" value="TreeGrafter"/>
</dbReference>
<evidence type="ECO:0000256" key="6">
    <source>
        <dbReference type="HAMAP-Rule" id="MF_00065"/>
    </source>
</evidence>
<dbReference type="UniPathway" id="UPA00140">
    <property type="reaction ID" value="UER00205"/>
</dbReference>
<name>A0A840BN44_9RHOO</name>
<comment type="catalytic activity">
    <reaction evidence="1 6 7">
        <text>adenosine 5'-phosphosulfate + ATP = 3'-phosphoadenylyl sulfate + ADP + H(+)</text>
        <dbReference type="Rhea" id="RHEA:24152"/>
        <dbReference type="ChEBI" id="CHEBI:15378"/>
        <dbReference type="ChEBI" id="CHEBI:30616"/>
        <dbReference type="ChEBI" id="CHEBI:58243"/>
        <dbReference type="ChEBI" id="CHEBI:58339"/>
        <dbReference type="ChEBI" id="CHEBI:456216"/>
        <dbReference type="EC" id="2.7.1.25"/>
    </reaction>
</comment>
<evidence type="ECO:0000256" key="7">
    <source>
        <dbReference type="RuleBase" id="RU004347"/>
    </source>
</evidence>
<dbReference type="Gene3D" id="3.40.50.300">
    <property type="entry name" value="P-loop containing nucleotide triphosphate hydrolases"/>
    <property type="match status" value="1"/>
</dbReference>
<evidence type="ECO:0000256" key="2">
    <source>
        <dbReference type="ARBA" id="ARBA00012121"/>
    </source>
</evidence>
<dbReference type="PANTHER" id="PTHR42700">
    <property type="entry name" value="SULFATE ADENYLYLTRANSFERASE"/>
    <property type="match status" value="1"/>
</dbReference>
<comment type="pathway">
    <text evidence="6 7">Sulfur metabolism; hydrogen sulfide biosynthesis; sulfite from sulfate: step 2/3.</text>
</comment>
<feature type="domain" description="APS kinase" evidence="8">
    <location>
        <begin position="13"/>
        <end position="161"/>
    </location>
</feature>
<dbReference type="RefSeq" id="WP_338086629.1">
    <property type="nucleotide sequence ID" value="NZ_BAABLE010000011.1"/>
</dbReference>
<dbReference type="GO" id="GO:0005737">
    <property type="term" value="C:cytoplasm"/>
    <property type="evidence" value="ECO:0007669"/>
    <property type="project" value="TreeGrafter"/>
</dbReference>
<dbReference type="InterPro" id="IPR027417">
    <property type="entry name" value="P-loop_NTPase"/>
</dbReference>
<accession>A0A840BN44</accession>
<evidence type="ECO:0000313" key="9">
    <source>
        <dbReference type="EMBL" id="MBB4011897.1"/>
    </source>
</evidence>
<keyword evidence="6 7" id="KW-0418">Kinase</keyword>
<evidence type="ECO:0000256" key="3">
    <source>
        <dbReference type="ARBA" id="ARBA00022679"/>
    </source>
</evidence>
<dbReference type="Proteomes" id="UP000561045">
    <property type="component" value="Unassembled WGS sequence"/>
</dbReference>
<dbReference type="InterPro" id="IPR002891">
    <property type="entry name" value="APS"/>
</dbReference>
<keyword evidence="3 6" id="KW-0808">Transferase</keyword>
<keyword evidence="5 6" id="KW-0067">ATP-binding</keyword>
<reference evidence="9 10" key="1">
    <citation type="submission" date="2020-08" db="EMBL/GenBank/DDBJ databases">
        <title>Genomic Encyclopedia of Type Strains, Phase IV (KMG-IV): sequencing the most valuable type-strain genomes for metagenomic binning, comparative biology and taxonomic classification.</title>
        <authorList>
            <person name="Goeker M."/>
        </authorList>
    </citation>
    <scope>NUCLEOTIDE SEQUENCE [LARGE SCALE GENOMIC DNA]</scope>
    <source>
        <strain evidence="9 10">DSM 106739</strain>
    </source>
</reference>
<dbReference type="Pfam" id="PF01583">
    <property type="entry name" value="APS_kinase"/>
    <property type="match status" value="1"/>
</dbReference>
<dbReference type="NCBIfam" id="NF003013">
    <property type="entry name" value="PRK03846.1"/>
    <property type="match status" value="1"/>
</dbReference>
<dbReference type="GO" id="GO:0019379">
    <property type="term" value="P:sulfate assimilation, phosphoadenylyl sulfate reduction by phosphoadenylyl-sulfate reductase (thioredoxin)"/>
    <property type="evidence" value="ECO:0007669"/>
    <property type="project" value="TreeGrafter"/>
</dbReference>
<evidence type="ECO:0000256" key="1">
    <source>
        <dbReference type="ARBA" id="ARBA00001823"/>
    </source>
</evidence>
<comment type="similarity">
    <text evidence="6 7">Belongs to the APS kinase family.</text>
</comment>
<dbReference type="PANTHER" id="PTHR42700:SF1">
    <property type="entry name" value="SULFATE ADENYLYLTRANSFERASE"/>
    <property type="match status" value="1"/>
</dbReference>
<keyword evidence="6" id="KW-0597">Phosphoprotein</keyword>